<evidence type="ECO:0000256" key="3">
    <source>
        <dbReference type="ARBA" id="ARBA00023125"/>
    </source>
</evidence>
<dbReference type="InterPro" id="IPR013849">
    <property type="entry name" value="DNA_helicase_Holl-junc_RuvA_I"/>
</dbReference>
<evidence type="ECO:0000259" key="7">
    <source>
        <dbReference type="SMART" id="SM00278"/>
    </source>
</evidence>
<accession>A0A550JDG2</accession>
<dbReference type="InterPro" id="IPR011114">
    <property type="entry name" value="RuvA_C"/>
</dbReference>
<comment type="caution">
    <text evidence="8">The sequence shown here is derived from an EMBL/GenBank/DDBJ whole genome shotgun (WGS) entry which is preliminary data.</text>
</comment>
<name>A0A550JDG2_9BACT</name>
<dbReference type="GO" id="GO:0005524">
    <property type="term" value="F:ATP binding"/>
    <property type="evidence" value="ECO:0007669"/>
    <property type="project" value="InterPro"/>
</dbReference>
<dbReference type="SUPFAM" id="SSF50249">
    <property type="entry name" value="Nucleic acid-binding proteins"/>
    <property type="match status" value="1"/>
</dbReference>
<dbReference type="EMBL" id="VJVV01000006">
    <property type="protein sequence ID" value="TRO81239.1"/>
    <property type="molecule type" value="Genomic_DNA"/>
</dbReference>
<comment type="domain">
    <text evidence="6">Has three domains with a flexible linker between the domains II and III and assumes an 'L' shape. Domain III is highly mobile and contacts RuvB.</text>
</comment>
<dbReference type="Gene3D" id="1.10.150.20">
    <property type="entry name" value="5' to 3' exonuclease, C-terminal subdomain"/>
    <property type="match status" value="1"/>
</dbReference>
<dbReference type="Pfam" id="PF07499">
    <property type="entry name" value="RuvA_C"/>
    <property type="match status" value="1"/>
</dbReference>
<feature type="domain" description="Helix-hairpin-helix DNA-binding motif class 1" evidence="7">
    <location>
        <begin position="72"/>
        <end position="91"/>
    </location>
</feature>
<dbReference type="SUPFAM" id="SSF46929">
    <property type="entry name" value="DNA helicase RuvA subunit, C-terminal domain"/>
    <property type="match status" value="1"/>
</dbReference>
<dbReference type="Gene3D" id="2.40.50.140">
    <property type="entry name" value="Nucleic acid-binding proteins"/>
    <property type="match status" value="1"/>
</dbReference>
<dbReference type="GO" id="GO:0009379">
    <property type="term" value="C:Holliday junction helicase complex"/>
    <property type="evidence" value="ECO:0007669"/>
    <property type="project" value="InterPro"/>
</dbReference>
<keyword evidence="9" id="KW-1185">Reference proteome</keyword>
<dbReference type="HAMAP" id="MF_00031">
    <property type="entry name" value="DNA_HJ_migration_RuvA"/>
    <property type="match status" value="1"/>
</dbReference>
<evidence type="ECO:0000256" key="1">
    <source>
        <dbReference type="ARBA" id="ARBA00022490"/>
    </source>
</evidence>
<dbReference type="OrthoDB" id="5293449at2"/>
<keyword evidence="2 6" id="KW-0227">DNA damage</keyword>
<dbReference type="Gene3D" id="1.10.8.10">
    <property type="entry name" value="DNA helicase RuvA subunit, C-terminal domain"/>
    <property type="match status" value="1"/>
</dbReference>
<feature type="domain" description="Helix-hairpin-helix DNA-binding motif class 1" evidence="7">
    <location>
        <begin position="107"/>
        <end position="126"/>
    </location>
</feature>
<evidence type="ECO:0000256" key="4">
    <source>
        <dbReference type="ARBA" id="ARBA00023172"/>
    </source>
</evidence>
<comment type="similarity">
    <text evidence="6">Belongs to the RuvA family.</text>
</comment>
<evidence type="ECO:0000313" key="8">
    <source>
        <dbReference type="EMBL" id="TRO81239.1"/>
    </source>
</evidence>
<dbReference type="RefSeq" id="WP_092057969.1">
    <property type="nucleotide sequence ID" value="NZ_FOJJ01000038.1"/>
</dbReference>
<protein>
    <recommendedName>
        <fullName evidence="6">Holliday junction branch migration complex subunit RuvA</fullName>
    </recommendedName>
</protein>
<dbReference type="InterPro" id="IPR036267">
    <property type="entry name" value="RuvA_C_sf"/>
</dbReference>
<dbReference type="InterPro" id="IPR012340">
    <property type="entry name" value="NA-bd_OB-fold"/>
</dbReference>
<dbReference type="GO" id="GO:0009378">
    <property type="term" value="F:four-way junction helicase activity"/>
    <property type="evidence" value="ECO:0007669"/>
    <property type="project" value="InterPro"/>
</dbReference>
<dbReference type="GO" id="GO:0000400">
    <property type="term" value="F:four-way junction DNA binding"/>
    <property type="evidence" value="ECO:0007669"/>
    <property type="project" value="UniProtKB-UniRule"/>
</dbReference>
<dbReference type="InterPro" id="IPR003583">
    <property type="entry name" value="Hlx-hairpin-Hlx_DNA-bd_motif"/>
</dbReference>
<dbReference type="GO" id="GO:0006310">
    <property type="term" value="P:DNA recombination"/>
    <property type="evidence" value="ECO:0007669"/>
    <property type="project" value="UniProtKB-UniRule"/>
</dbReference>
<keyword evidence="5 6" id="KW-0234">DNA repair</keyword>
<dbReference type="AlphaFoldDB" id="A0A550JDG2"/>
<keyword evidence="3 6" id="KW-0238">DNA-binding</keyword>
<dbReference type="CDD" id="cd14332">
    <property type="entry name" value="UBA_RuvA_C"/>
    <property type="match status" value="1"/>
</dbReference>
<sequence length="199" mass="21296">MIALLTGKLAYKSIDHLIIDVGGVGYRVKIPLSSFYVLPEAGEVRLHIFTYVKEDAIHLYGFLTAEEKELFILLLSVSGVGPKLAVNILSNIPAADLRAALSQGNDKRLAAIPGIGKKTADRLILELREKVGKLAAAAGTAYPSAPPTRATDTLDDTLSALINLGYKEAQARKALEALELAPDTPVEEVLKGALKILLK</sequence>
<dbReference type="GO" id="GO:0048476">
    <property type="term" value="C:Holliday junction resolvase complex"/>
    <property type="evidence" value="ECO:0007669"/>
    <property type="project" value="UniProtKB-UniRule"/>
</dbReference>
<dbReference type="InterPro" id="IPR010994">
    <property type="entry name" value="RuvA_2-like"/>
</dbReference>
<proteinExistence type="inferred from homology"/>
<evidence type="ECO:0000313" key="9">
    <source>
        <dbReference type="Proteomes" id="UP000317155"/>
    </source>
</evidence>
<keyword evidence="1 6" id="KW-0963">Cytoplasm</keyword>
<feature type="region of interest" description="Domain II" evidence="6">
    <location>
        <begin position="64"/>
        <end position="141"/>
    </location>
</feature>
<dbReference type="Proteomes" id="UP000317155">
    <property type="component" value="Unassembled WGS sequence"/>
</dbReference>
<evidence type="ECO:0000256" key="5">
    <source>
        <dbReference type="ARBA" id="ARBA00023204"/>
    </source>
</evidence>
<dbReference type="Pfam" id="PF01330">
    <property type="entry name" value="RuvA_N"/>
    <property type="match status" value="1"/>
</dbReference>
<keyword evidence="4 6" id="KW-0233">DNA recombination</keyword>
<dbReference type="GO" id="GO:0005737">
    <property type="term" value="C:cytoplasm"/>
    <property type="evidence" value="ECO:0007669"/>
    <property type="project" value="UniProtKB-SubCell"/>
</dbReference>
<reference evidence="8 9" key="1">
    <citation type="submission" date="2019-07" db="EMBL/GenBank/DDBJ databases">
        <title>Insights of Desulfuromonas acetexigens electromicrobiology.</title>
        <authorList>
            <person name="Katuri K."/>
            <person name="Sapireddy V."/>
            <person name="Shaw D.R."/>
            <person name="Saikaly P."/>
        </authorList>
    </citation>
    <scope>NUCLEOTIDE SEQUENCE [LARGE SCALE GENOMIC DNA]</scope>
    <source>
        <strain evidence="8 9">2873</strain>
    </source>
</reference>
<dbReference type="SUPFAM" id="SSF47781">
    <property type="entry name" value="RuvA domain 2-like"/>
    <property type="match status" value="1"/>
</dbReference>
<gene>
    <name evidence="6 8" type="primary">ruvA</name>
    <name evidence="8" type="ORF">FL622_10050</name>
</gene>
<evidence type="ECO:0000256" key="6">
    <source>
        <dbReference type="HAMAP-Rule" id="MF_00031"/>
    </source>
</evidence>
<comment type="caution">
    <text evidence="6">Lacks conserved residue(s) required for the propagation of feature annotation.</text>
</comment>
<feature type="region of interest" description="Domain III" evidence="6">
    <location>
        <begin position="149"/>
        <end position="199"/>
    </location>
</feature>
<dbReference type="Pfam" id="PF14520">
    <property type="entry name" value="HHH_5"/>
    <property type="match status" value="1"/>
</dbReference>
<comment type="subcellular location">
    <subcellularLocation>
        <location evidence="6">Cytoplasm</location>
    </subcellularLocation>
</comment>
<organism evidence="8 9">
    <name type="scientific">Trichloromonas acetexigens</name>
    <dbReference type="NCBI Taxonomy" id="38815"/>
    <lineage>
        <taxon>Bacteria</taxon>
        <taxon>Pseudomonadati</taxon>
        <taxon>Thermodesulfobacteriota</taxon>
        <taxon>Desulfuromonadia</taxon>
        <taxon>Desulfuromonadales</taxon>
        <taxon>Trichloromonadaceae</taxon>
        <taxon>Trichloromonas</taxon>
    </lineage>
</organism>
<dbReference type="NCBIfam" id="TIGR00084">
    <property type="entry name" value="ruvA"/>
    <property type="match status" value="1"/>
</dbReference>
<dbReference type="InterPro" id="IPR000085">
    <property type="entry name" value="RuvA"/>
</dbReference>
<comment type="subunit">
    <text evidence="6">Homotetramer. Forms an RuvA(8)-RuvB(12)-Holliday junction (HJ) complex. HJ DNA is sandwiched between 2 RuvA tetramers; dsDNA enters through RuvA and exits via RuvB. An RuvB hexamer assembles on each DNA strand where it exits the tetramer. Each RuvB hexamer is contacted by two RuvA subunits (via domain III) on 2 adjacent RuvB subunits; this complex drives branch migration. In the full resolvosome a probable DNA-RuvA(4)-RuvB(12)-RuvC(2) complex forms which resolves the HJ.</text>
</comment>
<evidence type="ECO:0000256" key="2">
    <source>
        <dbReference type="ARBA" id="ARBA00022763"/>
    </source>
</evidence>
<comment type="function">
    <text evidence="6">The RuvA-RuvB-RuvC complex processes Holliday junction (HJ) DNA during genetic recombination and DNA repair, while the RuvA-RuvB complex plays an important role in the rescue of blocked DNA replication forks via replication fork reversal (RFR). RuvA specifically binds to HJ cruciform DNA, conferring on it an open structure. The RuvB hexamer acts as an ATP-dependent pump, pulling dsDNA into and through the RuvAB complex. HJ branch migration allows RuvC to scan DNA until it finds its consensus sequence, where it cleaves and resolves the cruciform DNA.</text>
</comment>
<dbReference type="SMART" id="SM00278">
    <property type="entry name" value="HhH1"/>
    <property type="match status" value="2"/>
</dbReference>
<dbReference type="GO" id="GO:0006281">
    <property type="term" value="P:DNA repair"/>
    <property type="evidence" value="ECO:0007669"/>
    <property type="project" value="UniProtKB-UniRule"/>
</dbReference>